<reference evidence="1 2" key="1">
    <citation type="submission" date="2017-08" db="EMBL/GenBank/DDBJ databases">
        <title>Virgibacillus indicus sp. nov. and Virgibacillus profoundi sp. nov, two moderately halophilic bacteria isolated from marine sediment by using the Microfluidic Streak Plate.</title>
        <authorList>
            <person name="Xu B."/>
            <person name="Hu B."/>
            <person name="Wang J."/>
            <person name="Zhu Y."/>
            <person name="Huang L."/>
            <person name="Du W."/>
            <person name="Huang Y."/>
        </authorList>
    </citation>
    <scope>NUCLEOTIDE SEQUENCE [LARGE SCALE GENOMIC DNA]</scope>
    <source>
        <strain evidence="1 2">IO3-P3-H5</strain>
    </source>
</reference>
<dbReference type="RefSeq" id="WP_095654951.1">
    <property type="nucleotide sequence ID" value="NZ_NPOA01000004.1"/>
</dbReference>
<dbReference type="AlphaFoldDB" id="A0A2A2IF18"/>
<dbReference type="EMBL" id="NPOA01000004">
    <property type="protein sequence ID" value="PAV30349.1"/>
    <property type="molecule type" value="Genomic_DNA"/>
</dbReference>
<sequence>MEIDYEESLKAVRDVLVNFPKQHKFNLEELDRLHKEEIDLLHVIELVSLNAAEVFLIPYKQLQTVLQERRKLKKENEFLERILQLTKQPKMGEKQINQAIGDVRNIKHNQSIRTYRMKARKDLQHLIDNRSIKIKVGN</sequence>
<evidence type="ECO:0000313" key="1">
    <source>
        <dbReference type="EMBL" id="PAV30349.1"/>
    </source>
</evidence>
<proteinExistence type="predicted"/>
<dbReference type="Proteomes" id="UP000218887">
    <property type="component" value="Unassembled WGS sequence"/>
</dbReference>
<name>A0A2A2IF18_9BACI</name>
<comment type="caution">
    <text evidence="1">The sequence shown here is derived from an EMBL/GenBank/DDBJ whole genome shotgun (WGS) entry which is preliminary data.</text>
</comment>
<organism evidence="1 2">
    <name type="scientific">Virgibacillus profundi</name>
    <dbReference type="NCBI Taxonomy" id="2024555"/>
    <lineage>
        <taxon>Bacteria</taxon>
        <taxon>Bacillati</taxon>
        <taxon>Bacillota</taxon>
        <taxon>Bacilli</taxon>
        <taxon>Bacillales</taxon>
        <taxon>Bacillaceae</taxon>
        <taxon>Virgibacillus</taxon>
    </lineage>
</organism>
<keyword evidence="2" id="KW-1185">Reference proteome</keyword>
<protein>
    <submittedName>
        <fullName evidence="1">Uncharacterized protein</fullName>
    </submittedName>
</protein>
<evidence type="ECO:0000313" key="2">
    <source>
        <dbReference type="Proteomes" id="UP000218887"/>
    </source>
</evidence>
<accession>A0A2A2IF18</accession>
<dbReference type="OrthoDB" id="2942297at2"/>
<gene>
    <name evidence="1" type="ORF">CIL05_07715</name>
</gene>